<sequence>MPGIANLPPTMKALIAGEDLGYEVSDKLPIPTLLDHEVLVKVERIGLNPVDTKLMGSEFVTPGLIWGFDCAGRVVAIGKDGHRNLKIGDRVCGSASGMNKFKPEGGAFAEYIKLDNVLALKVPEHMTMEEAATLGTALASACMSMFWAMPWSLGLLDGVRPEEGLSPVLVYGGSTATGTMIMQFLKYCGFPIITTCSPHNFDLVKSYGADYVYDYKSENCAQKIREDNGNCLEWVIDCISEDHSMRFCYAAMGRAGGNYVALNPINDTLASKRKVITPDWILATRIAGDPCAWPAPFKCEPEPRLRALCDPWFDRLQHMLDTGAIKPHPLQHEPNGLAGVKEGVQKLRRGEISGIKLVYSVP</sequence>
<dbReference type="InterPro" id="IPR013154">
    <property type="entry name" value="ADH-like_N"/>
</dbReference>
<comment type="similarity">
    <text evidence="1">Belongs to the zinc-containing alcohol dehydrogenase family.</text>
</comment>
<dbReference type="InterPro" id="IPR011032">
    <property type="entry name" value="GroES-like_sf"/>
</dbReference>
<dbReference type="Proteomes" id="UP001149165">
    <property type="component" value="Unassembled WGS sequence"/>
</dbReference>
<dbReference type="Gene3D" id="3.40.50.720">
    <property type="entry name" value="NAD(P)-binding Rossmann-like Domain"/>
    <property type="match status" value="1"/>
</dbReference>
<dbReference type="CDD" id="cd08249">
    <property type="entry name" value="enoyl_reductase_like"/>
    <property type="match status" value="1"/>
</dbReference>
<reference evidence="4" key="2">
    <citation type="journal article" date="2023" name="IMA Fungus">
        <title>Comparative genomic study of the Penicillium genus elucidates a diverse pangenome and 15 lateral gene transfer events.</title>
        <authorList>
            <person name="Petersen C."/>
            <person name="Sorensen T."/>
            <person name="Nielsen M.R."/>
            <person name="Sondergaard T.E."/>
            <person name="Sorensen J.L."/>
            <person name="Fitzpatrick D.A."/>
            <person name="Frisvad J.C."/>
            <person name="Nielsen K.L."/>
        </authorList>
    </citation>
    <scope>NUCLEOTIDE SEQUENCE</scope>
    <source>
        <strain evidence="4">IBT 30069</strain>
    </source>
</reference>
<proteinExistence type="inferred from homology"/>
<dbReference type="PANTHER" id="PTHR45348:SF2">
    <property type="entry name" value="ZINC-TYPE ALCOHOL DEHYDROGENASE-LIKE PROTEIN C2E1P3.01"/>
    <property type="match status" value="1"/>
</dbReference>
<dbReference type="InterPro" id="IPR047122">
    <property type="entry name" value="Trans-enoyl_RdTase-like"/>
</dbReference>
<keyword evidence="2" id="KW-0560">Oxidoreductase</keyword>
<evidence type="ECO:0000256" key="1">
    <source>
        <dbReference type="ARBA" id="ARBA00008072"/>
    </source>
</evidence>
<dbReference type="InterPro" id="IPR013149">
    <property type="entry name" value="ADH-like_C"/>
</dbReference>
<comment type="caution">
    <text evidence="4">The sequence shown here is derived from an EMBL/GenBank/DDBJ whole genome shotgun (WGS) entry which is preliminary data.</text>
</comment>
<dbReference type="GO" id="GO:0016651">
    <property type="term" value="F:oxidoreductase activity, acting on NAD(P)H"/>
    <property type="evidence" value="ECO:0007669"/>
    <property type="project" value="InterPro"/>
</dbReference>
<dbReference type="SUPFAM" id="SSF51735">
    <property type="entry name" value="NAD(P)-binding Rossmann-fold domains"/>
    <property type="match status" value="1"/>
</dbReference>
<dbReference type="Gene3D" id="3.90.180.10">
    <property type="entry name" value="Medium-chain alcohol dehydrogenases, catalytic domain"/>
    <property type="match status" value="1"/>
</dbReference>
<dbReference type="PANTHER" id="PTHR45348">
    <property type="entry name" value="HYPOTHETICAL OXIDOREDUCTASE (EUROFUNG)"/>
    <property type="match status" value="1"/>
</dbReference>
<dbReference type="InterPro" id="IPR020843">
    <property type="entry name" value="ER"/>
</dbReference>
<dbReference type="SMART" id="SM00829">
    <property type="entry name" value="PKS_ER"/>
    <property type="match status" value="1"/>
</dbReference>
<dbReference type="EMBL" id="JAPQKH010000002">
    <property type="protein sequence ID" value="KAJ5113102.1"/>
    <property type="molecule type" value="Genomic_DNA"/>
</dbReference>
<keyword evidence="5" id="KW-1185">Reference proteome</keyword>
<evidence type="ECO:0000259" key="3">
    <source>
        <dbReference type="SMART" id="SM00829"/>
    </source>
</evidence>
<protein>
    <submittedName>
        <fullName evidence="4">Alcohol dehydrogenase</fullName>
    </submittedName>
</protein>
<reference evidence="4" key="1">
    <citation type="submission" date="2022-11" db="EMBL/GenBank/DDBJ databases">
        <authorList>
            <person name="Petersen C."/>
        </authorList>
    </citation>
    <scope>NUCLEOTIDE SEQUENCE</scope>
    <source>
        <strain evidence="4">IBT 30069</strain>
    </source>
</reference>
<accession>A0A9W9KPH1</accession>
<evidence type="ECO:0000313" key="5">
    <source>
        <dbReference type="Proteomes" id="UP001149165"/>
    </source>
</evidence>
<dbReference type="AlphaFoldDB" id="A0A9W9KPH1"/>
<dbReference type="OrthoDB" id="48317at2759"/>
<dbReference type="InterPro" id="IPR036291">
    <property type="entry name" value="NAD(P)-bd_dom_sf"/>
</dbReference>
<gene>
    <name evidence="4" type="ORF">N7456_001636</name>
</gene>
<evidence type="ECO:0000256" key="2">
    <source>
        <dbReference type="ARBA" id="ARBA00023002"/>
    </source>
</evidence>
<evidence type="ECO:0000313" key="4">
    <source>
        <dbReference type="EMBL" id="KAJ5113102.1"/>
    </source>
</evidence>
<dbReference type="Pfam" id="PF00107">
    <property type="entry name" value="ADH_zinc_N"/>
    <property type="match status" value="1"/>
</dbReference>
<dbReference type="SUPFAM" id="SSF50129">
    <property type="entry name" value="GroES-like"/>
    <property type="match status" value="1"/>
</dbReference>
<feature type="domain" description="Enoyl reductase (ER)" evidence="3">
    <location>
        <begin position="17"/>
        <end position="358"/>
    </location>
</feature>
<name>A0A9W9KPH1_9EURO</name>
<organism evidence="4 5">
    <name type="scientific">Penicillium angulare</name>
    <dbReference type="NCBI Taxonomy" id="116970"/>
    <lineage>
        <taxon>Eukaryota</taxon>
        <taxon>Fungi</taxon>
        <taxon>Dikarya</taxon>
        <taxon>Ascomycota</taxon>
        <taxon>Pezizomycotina</taxon>
        <taxon>Eurotiomycetes</taxon>
        <taxon>Eurotiomycetidae</taxon>
        <taxon>Eurotiales</taxon>
        <taxon>Aspergillaceae</taxon>
        <taxon>Penicillium</taxon>
    </lineage>
</organism>
<dbReference type="Pfam" id="PF08240">
    <property type="entry name" value="ADH_N"/>
    <property type="match status" value="1"/>
</dbReference>